<dbReference type="Gene3D" id="2.60.120.920">
    <property type="match status" value="1"/>
</dbReference>
<proteinExistence type="predicted"/>
<dbReference type="AlphaFoldDB" id="A0A1Y3ANV2"/>
<comment type="caution">
    <text evidence="2">The sequence shown here is derived from an EMBL/GenBank/DDBJ whole genome shotgun (WGS) entry which is preliminary data.</text>
</comment>
<sequence length="67" mass="7616">ALPERYSHKNCILSFYLSTNGNIHYSINNIDKGIILENVKINGGPFWAVIDLYGNTQKIELIGMYNI</sequence>
<dbReference type="InterPro" id="IPR006573">
    <property type="entry name" value="NHR_dom"/>
</dbReference>
<evidence type="ECO:0000313" key="2">
    <source>
        <dbReference type="EMBL" id="OTF69697.1"/>
    </source>
</evidence>
<feature type="non-terminal residue" evidence="2">
    <location>
        <position position="1"/>
    </location>
</feature>
<dbReference type="PROSITE" id="PS51065">
    <property type="entry name" value="NHR"/>
    <property type="match status" value="1"/>
</dbReference>
<evidence type="ECO:0000259" key="1">
    <source>
        <dbReference type="PROSITE" id="PS51065"/>
    </source>
</evidence>
<dbReference type="PANTHER" id="PTHR12429">
    <property type="entry name" value="NEURALIZED"/>
    <property type="match status" value="1"/>
</dbReference>
<reference evidence="2 3" key="1">
    <citation type="submission" date="2017-03" db="EMBL/GenBank/DDBJ databases">
        <title>Genome Survey of Euroglyphus maynei.</title>
        <authorList>
            <person name="Arlian L.G."/>
            <person name="Morgan M.S."/>
            <person name="Rider S.D."/>
        </authorList>
    </citation>
    <scope>NUCLEOTIDE SEQUENCE [LARGE SCALE GENOMIC DNA]</scope>
    <source>
        <strain evidence="2">Arlian Lab</strain>
        <tissue evidence="2">Whole body</tissue>
    </source>
</reference>
<dbReference type="EMBL" id="MUJZ01069216">
    <property type="protein sequence ID" value="OTF69697.1"/>
    <property type="molecule type" value="Genomic_DNA"/>
</dbReference>
<name>A0A1Y3ANV2_EURMA</name>
<dbReference type="InterPro" id="IPR043136">
    <property type="entry name" value="B30.2/SPRY_sf"/>
</dbReference>
<gene>
    <name evidence="2" type="ORF">BLA29_015551</name>
</gene>
<dbReference type="InterPro" id="IPR037962">
    <property type="entry name" value="Neuralized"/>
</dbReference>
<keyword evidence="3" id="KW-1185">Reference proteome</keyword>
<organism evidence="2 3">
    <name type="scientific">Euroglyphus maynei</name>
    <name type="common">Mayne's house dust mite</name>
    <dbReference type="NCBI Taxonomy" id="6958"/>
    <lineage>
        <taxon>Eukaryota</taxon>
        <taxon>Metazoa</taxon>
        <taxon>Ecdysozoa</taxon>
        <taxon>Arthropoda</taxon>
        <taxon>Chelicerata</taxon>
        <taxon>Arachnida</taxon>
        <taxon>Acari</taxon>
        <taxon>Acariformes</taxon>
        <taxon>Sarcoptiformes</taxon>
        <taxon>Astigmata</taxon>
        <taxon>Psoroptidia</taxon>
        <taxon>Analgoidea</taxon>
        <taxon>Pyroglyphidae</taxon>
        <taxon>Pyroglyphinae</taxon>
        <taxon>Euroglyphus</taxon>
    </lineage>
</organism>
<dbReference type="PANTHER" id="PTHR12429:SF6">
    <property type="entry name" value="PROTEIN NEURALIZED"/>
    <property type="match status" value="1"/>
</dbReference>
<dbReference type="GO" id="GO:0061630">
    <property type="term" value="F:ubiquitin protein ligase activity"/>
    <property type="evidence" value="ECO:0007669"/>
    <property type="project" value="TreeGrafter"/>
</dbReference>
<protein>
    <recommendedName>
        <fullName evidence="1">NHR domain-containing protein</fullName>
    </recommendedName>
</protein>
<evidence type="ECO:0000313" key="3">
    <source>
        <dbReference type="Proteomes" id="UP000194236"/>
    </source>
</evidence>
<accession>A0A1Y3ANV2</accession>
<dbReference type="Proteomes" id="UP000194236">
    <property type="component" value="Unassembled WGS sequence"/>
</dbReference>
<dbReference type="Pfam" id="PF07177">
    <property type="entry name" value="Neuralized"/>
    <property type="match status" value="1"/>
</dbReference>
<dbReference type="OrthoDB" id="6078042at2759"/>
<feature type="domain" description="NHR" evidence="1">
    <location>
        <begin position="1"/>
        <end position="64"/>
    </location>
</feature>